<feature type="compositionally biased region" description="Basic and acidic residues" evidence="1">
    <location>
        <begin position="96"/>
        <end position="111"/>
    </location>
</feature>
<dbReference type="Proteomes" id="UP000053372">
    <property type="component" value="Unassembled WGS sequence"/>
</dbReference>
<dbReference type="RefSeq" id="WP_027844941.1">
    <property type="nucleotide sequence ID" value="NZ_LMTZ01000061.1"/>
</dbReference>
<gene>
    <name evidence="3" type="ORF">BC008_01060</name>
</gene>
<feature type="region of interest" description="Disordered" evidence="1">
    <location>
        <begin position="35"/>
        <end position="111"/>
    </location>
</feature>
<comment type="caution">
    <text evidence="3">The sequence shown here is derived from an EMBL/GenBank/DDBJ whole genome shotgun (WGS) entry which is preliminary data.</text>
</comment>
<name>A0A0V7ZVE9_9CYAN</name>
<organism evidence="3 4">
    <name type="scientific">Mastigocoleus testarum BC008</name>
    <dbReference type="NCBI Taxonomy" id="371196"/>
    <lineage>
        <taxon>Bacteria</taxon>
        <taxon>Bacillati</taxon>
        <taxon>Cyanobacteriota</taxon>
        <taxon>Cyanophyceae</taxon>
        <taxon>Nostocales</taxon>
        <taxon>Hapalosiphonaceae</taxon>
        <taxon>Mastigocoleus</taxon>
    </lineage>
</organism>
<sequence>MLKKAYIFSLLAASLILMPTVAFAEQEVIQEINQSGTASDNSRVRLRGYQRSTQRQSRKGRRCASDRQDQFSRQRINQRGVAEDDSTVEQNARQISDQRQKIRRGRFDRCD</sequence>
<protein>
    <submittedName>
        <fullName evidence="3">Uncharacterized protein</fullName>
    </submittedName>
</protein>
<reference evidence="3 4" key="1">
    <citation type="journal article" date="2015" name="Genome Announc.">
        <title>Draft Genome of the Euendolithic (true boring) Cyanobacterium Mastigocoleus testarum strain BC008.</title>
        <authorList>
            <person name="Guida B.S."/>
            <person name="Garcia-Pichel F."/>
        </authorList>
    </citation>
    <scope>NUCLEOTIDE SEQUENCE [LARGE SCALE GENOMIC DNA]</scope>
    <source>
        <strain evidence="3 4">BC008</strain>
    </source>
</reference>
<evidence type="ECO:0000256" key="1">
    <source>
        <dbReference type="SAM" id="MobiDB-lite"/>
    </source>
</evidence>
<evidence type="ECO:0000313" key="4">
    <source>
        <dbReference type="Proteomes" id="UP000053372"/>
    </source>
</evidence>
<feature type="compositionally biased region" description="Basic and acidic residues" evidence="1">
    <location>
        <begin position="63"/>
        <end position="72"/>
    </location>
</feature>
<keyword evidence="4" id="KW-1185">Reference proteome</keyword>
<feature type="signal peptide" evidence="2">
    <location>
        <begin position="1"/>
        <end position="24"/>
    </location>
</feature>
<dbReference type="AlphaFoldDB" id="A0A0V7ZVE9"/>
<proteinExistence type="predicted"/>
<accession>A0A0V7ZVE9</accession>
<feature type="chain" id="PRO_5006890179" evidence="2">
    <location>
        <begin position="25"/>
        <end position="111"/>
    </location>
</feature>
<dbReference type="EMBL" id="LMTZ01000061">
    <property type="protein sequence ID" value="KST68488.1"/>
    <property type="molecule type" value="Genomic_DNA"/>
</dbReference>
<evidence type="ECO:0000256" key="2">
    <source>
        <dbReference type="SAM" id="SignalP"/>
    </source>
</evidence>
<keyword evidence="2" id="KW-0732">Signal</keyword>
<evidence type="ECO:0000313" key="3">
    <source>
        <dbReference type="EMBL" id="KST68488.1"/>
    </source>
</evidence>